<dbReference type="InterPro" id="IPR026913">
    <property type="entry name" value="METTL24"/>
</dbReference>
<comment type="caution">
    <text evidence="3">The sequence shown here is derived from an EMBL/GenBank/DDBJ whole genome shotgun (WGS) entry which is preliminary data.</text>
</comment>
<dbReference type="Proteomes" id="UP001487740">
    <property type="component" value="Unassembled WGS sequence"/>
</dbReference>
<feature type="compositionally biased region" description="Low complexity" evidence="1">
    <location>
        <begin position="86"/>
        <end position="116"/>
    </location>
</feature>
<feature type="region of interest" description="Disordered" evidence="1">
    <location>
        <begin position="85"/>
        <end position="116"/>
    </location>
</feature>
<protein>
    <recommendedName>
        <fullName evidence="2">Methyltransferase FkbM domain-containing protein</fullName>
    </recommendedName>
</protein>
<accession>A0AAW0SVC5</accession>
<feature type="compositionally biased region" description="Low complexity" evidence="1">
    <location>
        <begin position="7"/>
        <end position="20"/>
    </location>
</feature>
<name>A0AAW0SVC5_SCYPA</name>
<feature type="region of interest" description="Disordered" evidence="1">
    <location>
        <begin position="1"/>
        <end position="20"/>
    </location>
</feature>
<organism evidence="3 4">
    <name type="scientific">Scylla paramamosain</name>
    <name type="common">Mud crab</name>
    <dbReference type="NCBI Taxonomy" id="85552"/>
    <lineage>
        <taxon>Eukaryota</taxon>
        <taxon>Metazoa</taxon>
        <taxon>Ecdysozoa</taxon>
        <taxon>Arthropoda</taxon>
        <taxon>Crustacea</taxon>
        <taxon>Multicrustacea</taxon>
        <taxon>Malacostraca</taxon>
        <taxon>Eumalacostraca</taxon>
        <taxon>Eucarida</taxon>
        <taxon>Decapoda</taxon>
        <taxon>Pleocyemata</taxon>
        <taxon>Brachyura</taxon>
        <taxon>Eubrachyura</taxon>
        <taxon>Portunoidea</taxon>
        <taxon>Portunidae</taxon>
        <taxon>Portuninae</taxon>
        <taxon>Scylla</taxon>
    </lineage>
</organism>
<keyword evidence="4" id="KW-1185">Reference proteome</keyword>
<evidence type="ECO:0000313" key="4">
    <source>
        <dbReference type="Proteomes" id="UP001487740"/>
    </source>
</evidence>
<feature type="domain" description="Methyltransferase FkbM" evidence="2">
    <location>
        <begin position="112"/>
        <end position="175"/>
    </location>
</feature>
<proteinExistence type="predicted"/>
<dbReference type="PANTHER" id="PTHR32026">
    <property type="entry name" value="METHYLTRANSFERASE-LIKE PROTEIN 24"/>
    <property type="match status" value="1"/>
</dbReference>
<reference evidence="3 4" key="1">
    <citation type="submission" date="2023-03" db="EMBL/GenBank/DDBJ databases">
        <title>High-quality genome of Scylla paramamosain provides insights in environmental adaptation.</title>
        <authorList>
            <person name="Zhang L."/>
        </authorList>
    </citation>
    <scope>NUCLEOTIDE SEQUENCE [LARGE SCALE GENOMIC DNA]</scope>
    <source>
        <strain evidence="3">LZ_2023a</strain>
        <tissue evidence="3">Muscle</tissue>
    </source>
</reference>
<gene>
    <name evidence="3" type="ORF">O3P69_009475</name>
</gene>
<evidence type="ECO:0000256" key="1">
    <source>
        <dbReference type="SAM" id="MobiDB-lite"/>
    </source>
</evidence>
<evidence type="ECO:0000259" key="2">
    <source>
        <dbReference type="Pfam" id="PF05050"/>
    </source>
</evidence>
<dbReference type="Pfam" id="PF05050">
    <property type="entry name" value="Methyltransf_21"/>
    <property type="match status" value="1"/>
</dbReference>
<evidence type="ECO:0000313" key="3">
    <source>
        <dbReference type="EMBL" id="KAK8378777.1"/>
    </source>
</evidence>
<sequence>MVCLDAPSSPTLPTSSSSSSSCLVYSFGSGGDFTFDAAMSQLGCHVIVFEDTPLLDGLGRHPFKRVTFLHILLSTDEDVHLVKSYNTPSSSPVSSPLSSTPPISSPLSTSHISHSSSNSSIHKHHFFLHRPLDNIMYLLHHHHHQLDYLKIDIDGGEFEALEHSIFKTDILQRTRQLGVEIHLTRLLDDEVMSNPRHPHLCHCQLYQPNARRPGRVEVAGRTVWVYAEQLWVNTRLRPDVRGSSHLPAEEDFDELEMA</sequence>
<dbReference type="EMBL" id="JARAKH010000044">
    <property type="protein sequence ID" value="KAK8378777.1"/>
    <property type="molecule type" value="Genomic_DNA"/>
</dbReference>
<dbReference type="PANTHER" id="PTHR32026:SF10">
    <property type="entry name" value="METHYLTRANSFERASE-LIKE PROTEIN 24-RELATED"/>
    <property type="match status" value="1"/>
</dbReference>
<dbReference type="AlphaFoldDB" id="A0AAW0SVC5"/>
<dbReference type="InterPro" id="IPR006342">
    <property type="entry name" value="FkbM_mtfrase"/>
</dbReference>